<keyword evidence="1" id="KW-0732">Signal</keyword>
<gene>
    <name evidence="2" type="ORF">WJX72_010648</name>
</gene>
<accession>A0AAW1PTY6</accession>
<proteinExistence type="predicted"/>
<protein>
    <recommendedName>
        <fullName evidence="4">DUF1365 domain-containing protein</fullName>
    </recommendedName>
</protein>
<comment type="caution">
    <text evidence="2">The sequence shown here is derived from an EMBL/GenBank/DDBJ whole genome shotgun (WGS) entry which is preliminary data.</text>
</comment>
<name>A0AAW1PTY6_9CHLO</name>
<evidence type="ECO:0008006" key="4">
    <source>
        <dbReference type="Google" id="ProtNLM"/>
    </source>
</evidence>
<dbReference type="PANTHER" id="PTHR33973:SF4">
    <property type="entry name" value="OS07G0153300 PROTEIN"/>
    <property type="match status" value="1"/>
</dbReference>
<dbReference type="Proteomes" id="UP001489004">
    <property type="component" value="Unassembled WGS sequence"/>
</dbReference>
<sequence>MELVLLFQGLALLWTAFSAVFRVTHARKRPVHNAFRYNVRMAVVDLDDSPRWWQQQARYHMTAAQAREFAGTKGKVEILTDPISAGYVLNPISVYYCYSDAGQLETCIAEVTNTPWAERVTFAFNPEGEQVPKTLHVSPLMDMKSSWRLRASQPGDSLQLTVAVSHPELGHFFYAGLHAKRAARSSLTNEEAGLATLWRYGFQPQRVAVLIYWQAVKLLWKGVSFYGPPSKEQRKALANKACTQAGKCFVWRDAQQFPWYLSTGSSDSNDAGQAPAT</sequence>
<feature type="signal peptide" evidence="1">
    <location>
        <begin position="1"/>
        <end position="26"/>
    </location>
</feature>
<organism evidence="2 3">
    <name type="scientific">[Myrmecia] bisecta</name>
    <dbReference type="NCBI Taxonomy" id="41462"/>
    <lineage>
        <taxon>Eukaryota</taxon>
        <taxon>Viridiplantae</taxon>
        <taxon>Chlorophyta</taxon>
        <taxon>core chlorophytes</taxon>
        <taxon>Trebouxiophyceae</taxon>
        <taxon>Trebouxiales</taxon>
        <taxon>Trebouxiaceae</taxon>
        <taxon>Myrmecia</taxon>
    </lineage>
</organism>
<dbReference type="EMBL" id="JALJOR010000008">
    <property type="protein sequence ID" value="KAK9813210.1"/>
    <property type="molecule type" value="Genomic_DNA"/>
</dbReference>
<feature type="chain" id="PRO_5043710535" description="DUF1365 domain-containing protein" evidence="1">
    <location>
        <begin position="27"/>
        <end position="277"/>
    </location>
</feature>
<dbReference type="Pfam" id="PF07103">
    <property type="entry name" value="DUF1365"/>
    <property type="match status" value="1"/>
</dbReference>
<dbReference type="PANTHER" id="PTHR33973">
    <property type="entry name" value="OS07G0153300 PROTEIN"/>
    <property type="match status" value="1"/>
</dbReference>
<evidence type="ECO:0000256" key="1">
    <source>
        <dbReference type="SAM" id="SignalP"/>
    </source>
</evidence>
<keyword evidence="3" id="KW-1185">Reference proteome</keyword>
<dbReference type="AlphaFoldDB" id="A0AAW1PTY6"/>
<reference evidence="2 3" key="1">
    <citation type="journal article" date="2024" name="Nat. Commun.">
        <title>Phylogenomics reveals the evolutionary origins of lichenization in chlorophyte algae.</title>
        <authorList>
            <person name="Puginier C."/>
            <person name="Libourel C."/>
            <person name="Otte J."/>
            <person name="Skaloud P."/>
            <person name="Haon M."/>
            <person name="Grisel S."/>
            <person name="Petersen M."/>
            <person name="Berrin J.G."/>
            <person name="Delaux P.M."/>
            <person name="Dal Grande F."/>
            <person name="Keller J."/>
        </authorList>
    </citation>
    <scope>NUCLEOTIDE SEQUENCE [LARGE SCALE GENOMIC DNA]</scope>
    <source>
        <strain evidence="2 3">SAG 2043</strain>
    </source>
</reference>
<dbReference type="InterPro" id="IPR010775">
    <property type="entry name" value="DUF1365"/>
</dbReference>
<evidence type="ECO:0000313" key="3">
    <source>
        <dbReference type="Proteomes" id="UP001489004"/>
    </source>
</evidence>
<evidence type="ECO:0000313" key="2">
    <source>
        <dbReference type="EMBL" id="KAK9813210.1"/>
    </source>
</evidence>